<proteinExistence type="predicted"/>
<dbReference type="AlphaFoldDB" id="A0A818W1A6"/>
<feature type="chain" id="PRO_5036234337" evidence="1">
    <location>
        <begin position="18"/>
        <end position="632"/>
    </location>
</feature>
<name>A0A818W1A6_9BILA</name>
<evidence type="ECO:0000313" key="2">
    <source>
        <dbReference type="EMBL" id="CAF1312580.1"/>
    </source>
</evidence>
<dbReference type="Proteomes" id="UP000663844">
    <property type="component" value="Unassembled WGS sequence"/>
</dbReference>
<evidence type="ECO:0000313" key="3">
    <source>
        <dbReference type="EMBL" id="CAF3718749.1"/>
    </source>
</evidence>
<organism evidence="3 4">
    <name type="scientific">Adineta steineri</name>
    <dbReference type="NCBI Taxonomy" id="433720"/>
    <lineage>
        <taxon>Eukaryota</taxon>
        <taxon>Metazoa</taxon>
        <taxon>Spiralia</taxon>
        <taxon>Gnathifera</taxon>
        <taxon>Rotifera</taxon>
        <taxon>Eurotatoria</taxon>
        <taxon>Bdelloidea</taxon>
        <taxon>Adinetida</taxon>
        <taxon>Adinetidae</taxon>
        <taxon>Adineta</taxon>
    </lineage>
</organism>
<accession>A0A818W1A6</accession>
<evidence type="ECO:0000313" key="4">
    <source>
        <dbReference type="Proteomes" id="UP000663844"/>
    </source>
</evidence>
<protein>
    <submittedName>
        <fullName evidence="3">Uncharacterized protein</fullName>
    </submittedName>
</protein>
<dbReference type="Proteomes" id="UP000663845">
    <property type="component" value="Unassembled WGS sequence"/>
</dbReference>
<dbReference type="EMBL" id="CAJOAZ010000822">
    <property type="protein sequence ID" value="CAF3718749.1"/>
    <property type="molecule type" value="Genomic_DNA"/>
</dbReference>
<keyword evidence="1" id="KW-0732">Signal</keyword>
<gene>
    <name evidence="2" type="ORF">JYZ213_LOCUS32940</name>
    <name evidence="3" type="ORF">OXD698_LOCUS13493</name>
</gene>
<sequence length="632" mass="68394">MITVSFIFIICIIGVKSLVCPDGQQPCGSLGCYDPTIQGCSSSNSSIQCINSCNGICYSNSQYCYNNTKICSVGESVCNVQNSNNYFSSYPLGLNCYNPSSSKCYNNTLCNTQYACGTQCLTNIYSSCANNQTICNGFYYYSYYPYGNAAVMVCGPNQTCYDNSTSVCLNQTTVCPGINSRLCGSNCYNPDTQICSNGTVRCLNSCNGICYSNSQYCYNNTKVCSTGESVCNVKYSGGFSSYSLGLTCYNSSLSKCYNNTLCNTQYACGTQCLTDYYSSCANNRTICSGFYYYSYYYNNPAVMYSTSVCLNQTTLCSGLNSRLCGSNCYNPDTQICGNGTVRCLNSCNGICYSNSQYCYNNTKVCSTGESVCNVQNSNNYILSYPLGLNCYNPSLYKCYNNTLCNTQYACGTQCLTDYNSVCANNQTICSGFYYYSYYPYGNAAVMVCGANQTCYDNSISVCIGNGTLCSIGSQLCNGVCYNPQSQYCIGGNNTIYCTSNPSSPNCPIMSTASTPSTYTIFNNDTGITTTTTTTTTAATPIVSSGSCCAVQNCTQNSDCCGSSSIECQCFRHNTTDVYGSCINPFLTPVCGTSCPVQGKCKTDSDCCKCQCVDISFTDVNAQLITKKQCVRR</sequence>
<evidence type="ECO:0000256" key="1">
    <source>
        <dbReference type="SAM" id="SignalP"/>
    </source>
</evidence>
<comment type="caution">
    <text evidence="3">The sequence shown here is derived from an EMBL/GenBank/DDBJ whole genome shotgun (WGS) entry which is preliminary data.</text>
</comment>
<feature type="signal peptide" evidence="1">
    <location>
        <begin position="1"/>
        <end position="17"/>
    </location>
</feature>
<reference evidence="3" key="1">
    <citation type="submission" date="2021-02" db="EMBL/GenBank/DDBJ databases">
        <authorList>
            <person name="Nowell W R."/>
        </authorList>
    </citation>
    <scope>NUCLEOTIDE SEQUENCE</scope>
</reference>
<dbReference type="EMBL" id="CAJNOG010000605">
    <property type="protein sequence ID" value="CAF1312580.1"/>
    <property type="molecule type" value="Genomic_DNA"/>
</dbReference>